<comment type="subcellular location">
    <subcellularLocation>
        <location evidence="1 11">Endoplasmic reticulum membrane</location>
        <topology evidence="1 11">Multi-pass membrane protein</topology>
    </subcellularLocation>
</comment>
<dbReference type="PANTHER" id="PTHR12701:SF13">
    <property type="entry name" value="ENDOPLASMIC RETICULUM TRANSMEMBRANE PROTEIN"/>
    <property type="match status" value="1"/>
</dbReference>
<keyword evidence="3 11" id="KW-0813">Transport</keyword>
<dbReference type="Gene3D" id="1.20.5.110">
    <property type="match status" value="1"/>
</dbReference>
<keyword evidence="4 11" id="KW-0812">Transmembrane</keyword>
<evidence type="ECO:0000256" key="6">
    <source>
        <dbReference type="ARBA" id="ARBA00022824"/>
    </source>
</evidence>
<dbReference type="GO" id="GO:0006888">
    <property type="term" value="P:endoplasmic reticulum to Golgi vesicle-mediated transport"/>
    <property type="evidence" value="ECO:0007669"/>
    <property type="project" value="UniProtKB-UniRule"/>
</dbReference>
<keyword evidence="5" id="KW-0053">Apoptosis</keyword>
<dbReference type="InterPro" id="IPR008417">
    <property type="entry name" value="BAP29/BAP31"/>
</dbReference>
<dbReference type="FunFam" id="1.20.5.110:FF:000011">
    <property type="entry name" value="B-cell receptor-associated protein 29"/>
    <property type="match status" value="1"/>
</dbReference>
<feature type="coiled-coil region" evidence="12">
    <location>
        <begin position="143"/>
        <end position="243"/>
    </location>
</feature>
<dbReference type="EMBL" id="QZWG01000008">
    <property type="protein sequence ID" value="RZC00270.1"/>
    <property type="molecule type" value="Genomic_DNA"/>
</dbReference>
<keyword evidence="10 11" id="KW-0472">Membrane</keyword>
<evidence type="ECO:0000256" key="1">
    <source>
        <dbReference type="ARBA" id="ARBA00004477"/>
    </source>
</evidence>
<comment type="caution">
    <text evidence="13">The sequence shown here is derived from an EMBL/GenBank/DDBJ whole genome shotgun (WGS) entry which is preliminary data.</text>
</comment>
<organism evidence="13 14">
    <name type="scientific">Glycine soja</name>
    <name type="common">Wild soybean</name>
    <dbReference type="NCBI Taxonomy" id="3848"/>
    <lineage>
        <taxon>Eukaryota</taxon>
        <taxon>Viridiplantae</taxon>
        <taxon>Streptophyta</taxon>
        <taxon>Embryophyta</taxon>
        <taxon>Tracheophyta</taxon>
        <taxon>Spermatophyta</taxon>
        <taxon>Magnoliopsida</taxon>
        <taxon>eudicotyledons</taxon>
        <taxon>Gunneridae</taxon>
        <taxon>Pentapetalae</taxon>
        <taxon>rosids</taxon>
        <taxon>fabids</taxon>
        <taxon>Fabales</taxon>
        <taxon>Fabaceae</taxon>
        <taxon>Papilionoideae</taxon>
        <taxon>50 kb inversion clade</taxon>
        <taxon>NPAAA clade</taxon>
        <taxon>indigoferoid/millettioid clade</taxon>
        <taxon>Phaseoleae</taxon>
        <taxon>Glycine</taxon>
        <taxon>Glycine subgen. Soja</taxon>
    </lineage>
</organism>
<keyword evidence="14" id="KW-1185">Reference proteome</keyword>
<dbReference type="Proteomes" id="UP000289340">
    <property type="component" value="Chromosome 8"/>
</dbReference>
<evidence type="ECO:0000256" key="11">
    <source>
        <dbReference type="RuleBase" id="RU367026"/>
    </source>
</evidence>
<evidence type="ECO:0000256" key="5">
    <source>
        <dbReference type="ARBA" id="ARBA00022703"/>
    </source>
</evidence>
<evidence type="ECO:0000256" key="2">
    <source>
        <dbReference type="ARBA" id="ARBA00007956"/>
    </source>
</evidence>
<reference evidence="13 14" key="1">
    <citation type="submission" date="2018-09" db="EMBL/GenBank/DDBJ databases">
        <title>A high-quality reference genome of wild soybean provides a powerful tool to mine soybean genomes.</title>
        <authorList>
            <person name="Xie M."/>
            <person name="Chung C.Y.L."/>
            <person name="Li M.-W."/>
            <person name="Wong F.-L."/>
            <person name="Chan T.-F."/>
            <person name="Lam H.-M."/>
        </authorList>
    </citation>
    <scope>NUCLEOTIDE SEQUENCE [LARGE SCALE GENOMIC DNA]</scope>
    <source>
        <strain evidence="14">cv. W05</strain>
        <tissue evidence="13">Hypocotyl of etiolated seedlings</tissue>
    </source>
</reference>
<comment type="similarity">
    <text evidence="2 11">Belongs to the BCAP29/BCAP31 family.</text>
</comment>
<evidence type="ECO:0000256" key="12">
    <source>
        <dbReference type="SAM" id="Coils"/>
    </source>
</evidence>
<dbReference type="PANTHER" id="PTHR12701">
    <property type="entry name" value="BCR-ASSOCIATED PROTEIN, BAP"/>
    <property type="match status" value="1"/>
</dbReference>
<keyword evidence="7 11" id="KW-0653">Protein transport</keyword>
<comment type="caution">
    <text evidence="11">Lacks conserved residue(s) required for the propagation of feature annotation.</text>
</comment>
<evidence type="ECO:0000256" key="9">
    <source>
        <dbReference type="ARBA" id="ARBA00023054"/>
    </source>
</evidence>
<name>A0A445JPC0_GLYSO</name>
<evidence type="ECO:0000256" key="7">
    <source>
        <dbReference type="ARBA" id="ARBA00022927"/>
    </source>
</evidence>
<accession>A0A445JPC0</accession>
<dbReference type="GO" id="GO:0005789">
    <property type="term" value="C:endoplasmic reticulum membrane"/>
    <property type="evidence" value="ECO:0007669"/>
    <property type="project" value="UniProtKB-SubCell"/>
</dbReference>
<feature type="transmembrane region" description="Helical" evidence="11">
    <location>
        <begin position="62"/>
        <end position="79"/>
    </location>
</feature>
<keyword evidence="6 11" id="KW-0256">Endoplasmic reticulum</keyword>
<evidence type="ECO:0000313" key="14">
    <source>
        <dbReference type="Proteomes" id="UP000289340"/>
    </source>
</evidence>
<sequence length="249" mass="28287">MGKGPATVKTIAGTMSVILLSSLMSIIKIQNKGAKLGTMSPMDQVLWRSHLLEASLMDSRRTFFCVWLLWLVVSFFKLMCQLREMIEGNLLGILDSLRCQFVLNLFIVSLDSVERWLLEGWGSGKEGFTLFLGFLIDRTHHYLQKLINLRSNAGASKEELENLKKETVQLKEKDEKASKEIKQLKEELSCLSKSLEKIKSESEEKDKKVETAEAHVASLQKQAADLLLEYDRLLEENQNLQAQTLGHKS</sequence>
<proteinExistence type="inferred from homology"/>
<evidence type="ECO:0000256" key="10">
    <source>
        <dbReference type="ARBA" id="ARBA00023136"/>
    </source>
</evidence>
<protein>
    <recommendedName>
        <fullName evidence="11">Endoplasmic reticulum transmembrane protein</fullName>
    </recommendedName>
</protein>
<comment type="function">
    <text evidence="11">May play a role in anterograde transport of membrane proteins from the endoplasmic reticulum to the Golgi.</text>
</comment>
<feature type="transmembrane region" description="Helical" evidence="11">
    <location>
        <begin position="6"/>
        <end position="27"/>
    </location>
</feature>
<evidence type="ECO:0000256" key="3">
    <source>
        <dbReference type="ARBA" id="ARBA00022448"/>
    </source>
</evidence>
<dbReference type="AlphaFoldDB" id="A0A445JPC0"/>
<keyword evidence="9 12" id="KW-0175">Coiled coil</keyword>
<dbReference type="GO" id="GO:0006886">
    <property type="term" value="P:intracellular protein transport"/>
    <property type="evidence" value="ECO:0007669"/>
    <property type="project" value="UniProtKB-UniRule"/>
</dbReference>
<evidence type="ECO:0000256" key="4">
    <source>
        <dbReference type="ARBA" id="ARBA00022692"/>
    </source>
</evidence>
<keyword evidence="11" id="KW-0931">ER-Golgi transport</keyword>
<gene>
    <name evidence="13" type="ORF">D0Y65_022572</name>
</gene>
<evidence type="ECO:0000256" key="8">
    <source>
        <dbReference type="ARBA" id="ARBA00022989"/>
    </source>
</evidence>
<evidence type="ECO:0000313" key="13">
    <source>
        <dbReference type="EMBL" id="RZC00270.1"/>
    </source>
</evidence>
<dbReference type="GO" id="GO:0070973">
    <property type="term" value="P:protein localization to endoplasmic reticulum exit site"/>
    <property type="evidence" value="ECO:0007669"/>
    <property type="project" value="UniProtKB-UniRule"/>
</dbReference>
<keyword evidence="8 11" id="KW-1133">Transmembrane helix</keyword>